<dbReference type="OrthoDB" id="3798941at2759"/>
<dbReference type="AlphaFoldDB" id="A0A6A6ZWG1"/>
<dbReference type="Proteomes" id="UP000799424">
    <property type="component" value="Unassembled WGS sequence"/>
</dbReference>
<proteinExistence type="predicted"/>
<feature type="compositionally biased region" description="Basic and acidic residues" evidence="1">
    <location>
        <begin position="370"/>
        <end position="387"/>
    </location>
</feature>
<feature type="region of interest" description="Disordered" evidence="1">
    <location>
        <begin position="130"/>
        <end position="160"/>
    </location>
</feature>
<dbReference type="EMBL" id="MU006229">
    <property type="protein sequence ID" value="KAF2824665.1"/>
    <property type="molecule type" value="Genomic_DNA"/>
</dbReference>
<sequence>MDTLPPEIIAQIVEKFTEDQKLAPFSTISRVWKASVERLTFKSLSVATSDLDELASLFNGDNISRRAALTSLRITVILPNPGNAMGCCPVVRTIDRAADSTAFSEAVVKLFSILADLEARATAQPPLSLAFPEGVRPSRTKEPHGSTKVPCMPGYGNHQHSRREVRETKAKFGQFELLHETAIPTVYSVETLDFLGYHDLSDLKLTWISAIVPRLPKLRKLILWRTDEYGDGRRKRVALRDQLSASLLSLAGEHLREIRIDVRHEPVKNEAMPVHKLVDSNQWSQESWFKVFNHLATFPNLAVLHLLGGLVICPQFFRGIIDQPRTPFPALVDFELQFAPDTANGNWFYLRDDEAIESSRSDPEYEEFWEEKAKEDAQREDDRHYHSDSSLSDDGVRVFEEEPVRTNVVDPNVFRTLPDTTTFLPFLTDAAKVVLRIPNLRKFVLKQGHKFSDYTDPDYFPIVSRVFELWYLKAGMPRSPKTAPTHYDPSVPGDTAYVDQNRLYWRVDRWKLWDEVEAAWNDIAGPDAKVVFLEEEKWTTYGGWRDHQIYEGNF</sequence>
<organism evidence="2 3">
    <name type="scientific">Ophiobolus disseminans</name>
    <dbReference type="NCBI Taxonomy" id="1469910"/>
    <lineage>
        <taxon>Eukaryota</taxon>
        <taxon>Fungi</taxon>
        <taxon>Dikarya</taxon>
        <taxon>Ascomycota</taxon>
        <taxon>Pezizomycotina</taxon>
        <taxon>Dothideomycetes</taxon>
        <taxon>Pleosporomycetidae</taxon>
        <taxon>Pleosporales</taxon>
        <taxon>Pleosporineae</taxon>
        <taxon>Phaeosphaeriaceae</taxon>
        <taxon>Ophiobolus</taxon>
    </lineage>
</organism>
<evidence type="ECO:0008006" key="4">
    <source>
        <dbReference type="Google" id="ProtNLM"/>
    </source>
</evidence>
<evidence type="ECO:0000313" key="2">
    <source>
        <dbReference type="EMBL" id="KAF2824665.1"/>
    </source>
</evidence>
<evidence type="ECO:0000256" key="1">
    <source>
        <dbReference type="SAM" id="MobiDB-lite"/>
    </source>
</evidence>
<protein>
    <recommendedName>
        <fullName evidence="4">F-box domain-containing protein</fullName>
    </recommendedName>
</protein>
<feature type="region of interest" description="Disordered" evidence="1">
    <location>
        <begin position="361"/>
        <end position="392"/>
    </location>
</feature>
<gene>
    <name evidence="2" type="ORF">CC86DRAFT_468004</name>
</gene>
<evidence type="ECO:0000313" key="3">
    <source>
        <dbReference type="Proteomes" id="UP000799424"/>
    </source>
</evidence>
<keyword evidence="3" id="KW-1185">Reference proteome</keyword>
<name>A0A6A6ZWG1_9PLEO</name>
<reference evidence="2" key="1">
    <citation type="journal article" date="2020" name="Stud. Mycol.">
        <title>101 Dothideomycetes genomes: a test case for predicting lifestyles and emergence of pathogens.</title>
        <authorList>
            <person name="Haridas S."/>
            <person name="Albert R."/>
            <person name="Binder M."/>
            <person name="Bloem J."/>
            <person name="Labutti K."/>
            <person name="Salamov A."/>
            <person name="Andreopoulos B."/>
            <person name="Baker S."/>
            <person name="Barry K."/>
            <person name="Bills G."/>
            <person name="Bluhm B."/>
            <person name="Cannon C."/>
            <person name="Castanera R."/>
            <person name="Culley D."/>
            <person name="Daum C."/>
            <person name="Ezra D."/>
            <person name="Gonzalez J."/>
            <person name="Henrissat B."/>
            <person name="Kuo A."/>
            <person name="Liang C."/>
            <person name="Lipzen A."/>
            <person name="Lutzoni F."/>
            <person name="Magnuson J."/>
            <person name="Mondo S."/>
            <person name="Nolan M."/>
            <person name="Ohm R."/>
            <person name="Pangilinan J."/>
            <person name="Park H.-J."/>
            <person name="Ramirez L."/>
            <person name="Alfaro M."/>
            <person name="Sun H."/>
            <person name="Tritt A."/>
            <person name="Yoshinaga Y."/>
            <person name="Zwiers L.-H."/>
            <person name="Turgeon B."/>
            <person name="Goodwin S."/>
            <person name="Spatafora J."/>
            <person name="Crous P."/>
            <person name="Grigoriev I."/>
        </authorList>
    </citation>
    <scope>NUCLEOTIDE SEQUENCE</scope>
    <source>
        <strain evidence="2">CBS 113818</strain>
    </source>
</reference>
<accession>A0A6A6ZWG1</accession>